<evidence type="ECO:0000256" key="1">
    <source>
        <dbReference type="ARBA" id="ARBA00004651"/>
    </source>
</evidence>
<gene>
    <name evidence="8" type="ORF">J2S03_001784</name>
</gene>
<keyword evidence="4 6" id="KW-1133">Transmembrane helix</keyword>
<dbReference type="InterPro" id="IPR036259">
    <property type="entry name" value="MFS_trans_sf"/>
</dbReference>
<name>A0ABT9XHY9_9BACL</name>
<comment type="caution">
    <text evidence="8">The sequence shown here is derived from an EMBL/GenBank/DDBJ whole genome shotgun (WGS) entry which is preliminary data.</text>
</comment>
<feature type="transmembrane region" description="Helical" evidence="6">
    <location>
        <begin position="153"/>
        <end position="176"/>
    </location>
</feature>
<dbReference type="InterPro" id="IPR005828">
    <property type="entry name" value="MFS_sugar_transport-like"/>
</dbReference>
<evidence type="ECO:0000256" key="3">
    <source>
        <dbReference type="ARBA" id="ARBA00022692"/>
    </source>
</evidence>
<evidence type="ECO:0000313" key="8">
    <source>
        <dbReference type="EMBL" id="MDQ0189921.1"/>
    </source>
</evidence>
<keyword evidence="9" id="KW-1185">Reference proteome</keyword>
<evidence type="ECO:0000259" key="7">
    <source>
        <dbReference type="PROSITE" id="PS50850"/>
    </source>
</evidence>
<dbReference type="SUPFAM" id="SSF103473">
    <property type="entry name" value="MFS general substrate transporter"/>
    <property type="match status" value="1"/>
</dbReference>
<protein>
    <submittedName>
        <fullName evidence="8">MFS transporter</fullName>
    </submittedName>
</protein>
<evidence type="ECO:0000313" key="9">
    <source>
        <dbReference type="Proteomes" id="UP001232973"/>
    </source>
</evidence>
<proteinExistence type="predicted"/>
<keyword evidence="2" id="KW-0813">Transport</keyword>
<dbReference type="Proteomes" id="UP001232973">
    <property type="component" value="Unassembled WGS sequence"/>
</dbReference>
<evidence type="ECO:0000256" key="4">
    <source>
        <dbReference type="ARBA" id="ARBA00022989"/>
    </source>
</evidence>
<dbReference type="RefSeq" id="WP_274456966.1">
    <property type="nucleotide sequence ID" value="NZ_CP067097.1"/>
</dbReference>
<comment type="subcellular location">
    <subcellularLocation>
        <location evidence="1">Cell membrane</location>
        <topology evidence="1">Multi-pass membrane protein</topology>
    </subcellularLocation>
</comment>
<feature type="transmembrane region" description="Helical" evidence="6">
    <location>
        <begin position="73"/>
        <end position="91"/>
    </location>
</feature>
<keyword evidence="5 6" id="KW-0472">Membrane</keyword>
<dbReference type="EMBL" id="JAUSTP010000012">
    <property type="protein sequence ID" value="MDQ0189921.1"/>
    <property type="molecule type" value="Genomic_DNA"/>
</dbReference>
<feature type="transmembrane region" description="Helical" evidence="6">
    <location>
        <begin position="182"/>
        <end position="200"/>
    </location>
</feature>
<organism evidence="8 9">
    <name type="scientific">Alicyclobacillus cycloheptanicus</name>
    <dbReference type="NCBI Taxonomy" id="1457"/>
    <lineage>
        <taxon>Bacteria</taxon>
        <taxon>Bacillati</taxon>
        <taxon>Bacillota</taxon>
        <taxon>Bacilli</taxon>
        <taxon>Bacillales</taxon>
        <taxon>Alicyclobacillaceae</taxon>
        <taxon>Alicyclobacillus</taxon>
    </lineage>
</organism>
<evidence type="ECO:0000256" key="2">
    <source>
        <dbReference type="ARBA" id="ARBA00022448"/>
    </source>
</evidence>
<evidence type="ECO:0000256" key="6">
    <source>
        <dbReference type="SAM" id="Phobius"/>
    </source>
</evidence>
<accession>A0ABT9XHY9</accession>
<feature type="transmembrane region" description="Helical" evidence="6">
    <location>
        <begin position="331"/>
        <end position="349"/>
    </location>
</feature>
<keyword evidence="3 6" id="KW-0812">Transmembrane</keyword>
<dbReference type="PANTHER" id="PTHR23511">
    <property type="entry name" value="SYNAPTIC VESICLE GLYCOPROTEIN 2"/>
    <property type="match status" value="1"/>
</dbReference>
<feature type="transmembrane region" description="Helical" evidence="6">
    <location>
        <begin position="98"/>
        <end position="116"/>
    </location>
</feature>
<reference evidence="8 9" key="1">
    <citation type="submission" date="2023-07" db="EMBL/GenBank/DDBJ databases">
        <title>Genomic Encyclopedia of Type Strains, Phase IV (KMG-IV): sequencing the most valuable type-strain genomes for metagenomic binning, comparative biology and taxonomic classification.</title>
        <authorList>
            <person name="Goeker M."/>
        </authorList>
    </citation>
    <scope>NUCLEOTIDE SEQUENCE [LARGE SCALE GENOMIC DNA]</scope>
    <source>
        <strain evidence="8 9">DSM 4006</strain>
    </source>
</reference>
<evidence type="ECO:0000256" key="5">
    <source>
        <dbReference type="ARBA" id="ARBA00023136"/>
    </source>
</evidence>
<dbReference type="Pfam" id="PF00083">
    <property type="entry name" value="Sugar_tr"/>
    <property type="match status" value="1"/>
</dbReference>
<feature type="transmembrane region" description="Helical" evidence="6">
    <location>
        <begin position="23"/>
        <end position="42"/>
    </location>
</feature>
<feature type="transmembrane region" description="Helical" evidence="6">
    <location>
        <begin position="389"/>
        <end position="409"/>
    </location>
</feature>
<feature type="transmembrane region" description="Helical" evidence="6">
    <location>
        <begin position="421"/>
        <end position="441"/>
    </location>
</feature>
<feature type="transmembrane region" description="Helical" evidence="6">
    <location>
        <begin position="122"/>
        <end position="141"/>
    </location>
</feature>
<feature type="domain" description="Major facilitator superfamily (MFS) profile" evidence="7">
    <location>
        <begin position="29"/>
        <end position="444"/>
    </location>
</feature>
<feature type="transmembrane region" description="Helical" evidence="6">
    <location>
        <begin position="267"/>
        <end position="285"/>
    </location>
</feature>
<dbReference type="PROSITE" id="PS50850">
    <property type="entry name" value="MFS"/>
    <property type="match status" value="1"/>
</dbReference>
<dbReference type="CDD" id="cd17316">
    <property type="entry name" value="MFS_SV2_like"/>
    <property type="match status" value="1"/>
</dbReference>
<dbReference type="InterPro" id="IPR020846">
    <property type="entry name" value="MFS_dom"/>
</dbReference>
<sequence>MTSQLNTQSVASLNARIDRLPKVGIGAGVLALMAFAYFFAFYDITAAGVALPSIIKQYHLTGSESALPLTTNLVGYIIGAYLFGSLADAIGRKRSLEWALLVLALGAVLTACSWNYQSLALFRFITGIGIGAQIAVCATMMSELAPANQRAKYVQINVIWAGVGDAAAPFVGVALVNSSVGGWRWVFAVGAIALVALLFTRTLPESPRWLALHGRLEEAQGIVDKMEQKVLNLTGTALPDAIDVPAEAEGSGFPTLALFKRPYLSRLLVVFLYWILLYLVVYGFLGYEPVLLGKMGLSSPQSILYTALGDIAFPIGAALPLLVIKSVARKYILFVSALMMGVAMAVLAISHSGFVVFIGAFLTSLMILPLSGIAYTYTSEIFPTRARASAMSVADGVGHLGGVIAPYIILAGMSTWGARGAFWLLCILMVVCGLLIFIGGVRTKNEGLTELSG</sequence>
<dbReference type="Gene3D" id="1.20.1250.20">
    <property type="entry name" value="MFS general substrate transporter like domains"/>
    <property type="match status" value="1"/>
</dbReference>
<feature type="transmembrane region" description="Helical" evidence="6">
    <location>
        <begin position="355"/>
        <end position="377"/>
    </location>
</feature>
<feature type="transmembrane region" description="Helical" evidence="6">
    <location>
        <begin position="305"/>
        <end position="324"/>
    </location>
</feature>
<dbReference type="PANTHER" id="PTHR23511:SF34">
    <property type="entry name" value="SYNAPTIC VESICLE GLYCOPROTEIN 2"/>
    <property type="match status" value="1"/>
</dbReference>